<dbReference type="Proteomes" id="UP000234740">
    <property type="component" value="Unassembled WGS sequence"/>
</dbReference>
<evidence type="ECO:0000313" key="7">
    <source>
        <dbReference type="Proteomes" id="UP000195798"/>
    </source>
</evidence>
<dbReference type="EMBL" id="CP021427">
    <property type="protein sequence ID" value="ART97519.1"/>
    <property type="molecule type" value="Genomic_DNA"/>
</dbReference>
<dbReference type="EMBL" id="SRMD01000100">
    <property type="protein sequence ID" value="TQW14482.1"/>
    <property type="molecule type" value="Genomic_DNA"/>
</dbReference>
<proteinExistence type="predicted"/>
<dbReference type="AlphaFoldDB" id="A0A133PCX6"/>
<accession>A0A133PCX6</accession>
<evidence type="ECO:0000313" key="3">
    <source>
        <dbReference type="EMBL" id="KAB1951573.1"/>
    </source>
</evidence>
<dbReference type="EMBL" id="WBOA01000001">
    <property type="protein sequence ID" value="KAB1951573.1"/>
    <property type="molecule type" value="Genomic_DNA"/>
</dbReference>
<keyword evidence="1" id="KW-0472">Membrane</keyword>
<dbReference type="Proteomes" id="UP000663932">
    <property type="component" value="Chromosome"/>
</dbReference>
<reference evidence="2 7" key="1">
    <citation type="submission" date="2017-05" db="EMBL/GenBank/DDBJ databases">
        <authorList>
            <person name="Oh N.-S."/>
        </authorList>
    </citation>
    <scope>NUCLEOTIDE SEQUENCE [LARGE SCALE GENOMIC DNA]</scope>
    <source>
        <strain evidence="2 7">4M13</strain>
    </source>
</reference>
<reference evidence="3 10" key="4">
    <citation type="submission" date="2019-09" db="EMBL/GenBank/DDBJ databases">
        <title>Investigation of probiotic properties of different lactic acid bacteria.</title>
        <authorList>
            <person name="Jaomanjaka F."/>
            <person name="Blanc P."/>
        </authorList>
    </citation>
    <scope>NUCLEOTIDE SEQUENCE [LARGE SCALE GENOMIC DNA]</scope>
    <source>
        <strain evidence="3 10">BIO6369</strain>
    </source>
</reference>
<gene>
    <name evidence="2" type="ORF">CCE30_00645</name>
    <name evidence="4" type="ORF">CYJ86_02150</name>
    <name evidence="3" type="ORF">F8244_03510</name>
    <name evidence="6" type="ORF">FIPPAONL_01841</name>
    <name evidence="5" type="ORF">J3E67_000832</name>
</gene>
<name>A0A133PCX6_LACGS</name>
<evidence type="ECO:0000313" key="2">
    <source>
        <dbReference type="EMBL" id="ART97519.1"/>
    </source>
</evidence>
<feature type="transmembrane region" description="Helical" evidence="1">
    <location>
        <begin position="101"/>
        <end position="117"/>
    </location>
</feature>
<reference evidence="5" key="5">
    <citation type="submission" date="2021-03" db="EMBL/GenBank/DDBJ databases">
        <title>Whole genome sequence of Lactobacillus gasseri HL75.</title>
        <authorList>
            <person name="Kim J.-M."/>
            <person name="Chung S.H."/>
            <person name="Kim J.-S."/>
        </authorList>
    </citation>
    <scope>NUCLEOTIDE SEQUENCE</scope>
    <source>
        <strain evidence="5">HL75</strain>
    </source>
</reference>
<dbReference type="eggNOG" id="ENOG5030AB2">
    <property type="taxonomic scope" value="Bacteria"/>
</dbReference>
<evidence type="ECO:0000313" key="9">
    <source>
        <dbReference type="Proteomes" id="UP000316012"/>
    </source>
</evidence>
<organism evidence="3 10">
    <name type="scientific">Lactobacillus gasseri</name>
    <dbReference type="NCBI Taxonomy" id="1596"/>
    <lineage>
        <taxon>Bacteria</taxon>
        <taxon>Bacillati</taxon>
        <taxon>Bacillota</taxon>
        <taxon>Bacilli</taxon>
        <taxon>Lactobacillales</taxon>
        <taxon>Lactobacillaceae</taxon>
        <taxon>Lactobacillus</taxon>
    </lineage>
</organism>
<reference evidence="6 9" key="3">
    <citation type="submission" date="2019-04" db="EMBL/GenBank/DDBJ databases">
        <title>Lactobacillus gasseri 7171 assembly.</title>
        <authorList>
            <person name="Joris B.R."/>
            <person name="Giguere D."/>
        </authorList>
    </citation>
    <scope>NUCLEOTIDE SEQUENCE [LARGE SCALE GENOMIC DNA]</scope>
    <source>
        <strain evidence="6 9">7171</strain>
    </source>
</reference>
<dbReference type="OMA" id="IGRIMQI"/>
<dbReference type="OrthoDB" id="2314051at2"/>
<protein>
    <submittedName>
        <fullName evidence="3">Uncharacterized protein</fullName>
    </submittedName>
</protein>
<reference evidence="4 8" key="2">
    <citation type="submission" date="2017-12" db="EMBL/GenBank/DDBJ databases">
        <title>Phylogenetic diversity of female urinary microbiome.</title>
        <authorList>
            <person name="Thomas-White K."/>
            <person name="Wolfe A.J."/>
        </authorList>
    </citation>
    <scope>NUCLEOTIDE SEQUENCE [LARGE SCALE GENOMIC DNA]</scope>
    <source>
        <strain evidence="4 8">UMB0099</strain>
    </source>
</reference>
<keyword evidence="1" id="KW-0812">Transmembrane</keyword>
<feature type="transmembrane region" description="Helical" evidence="1">
    <location>
        <begin position="78"/>
        <end position="95"/>
    </location>
</feature>
<dbReference type="Proteomes" id="UP000195798">
    <property type="component" value="Chromosome"/>
</dbReference>
<dbReference type="EMBL" id="PKKC01000001">
    <property type="protein sequence ID" value="PKZ91306.1"/>
    <property type="molecule type" value="Genomic_DNA"/>
</dbReference>
<dbReference type="GeneID" id="48924826"/>
<dbReference type="Proteomes" id="UP000316012">
    <property type="component" value="Unassembled WGS sequence"/>
</dbReference>
<evidence type="ECO:0000313" key="5">
    <source>
        <dbReference type="EMBL" id="QTD66498.1"/>
    </source>
</evidence>
<dbReference type="STRING" id="324831.LGAS_0856"/>
<evidence type="ECO:0000313" key="8">
    <source>
        <dbReference type="Proteomes" id="UP000234740"/>
    </source>
</evidence>
<evidence type="ECO:0000313" key="4">
    <source>
        <dbReference type="EMBL" id="PKZ91306.1"/>
    </source>
</evidence>
<keyword evidence="9" id="KW-1185">Reference proteome</keyword>
<feature type="transmembrane region" description="Helical" evidence="1">
    <location>
        <begin position="50"/>
        <end position="66"/>
    </location>
</feature>
<dbReference type="Proteomes" id="UP000460112">
    <property type="component" value="Unassembled WGS sequence"/>
</dbReference>
<dbReference type="EMBL" id="CP071801">
    <property type="protein sequence ID" value="QTD66498.1"/>
    <property type="molecule type" value="Genomic_DNA"/>
</dbReference>
<evidence type="ECO:0000313" key="10">
    <source>
        <dbReference type="Proteomes" id="UP000460112"/>
    </source>
</evidence>
<dbReference type="RefSeq" id="WP_003648989.1">
    <property type="nucleotide sequence ID" value="NZ_CABHMU010000012.1"/>
</dbReference>
<sequence>MKKNSEEKKNFNFKAWWSKINEKSFMPLVWLTLLGVIVWIICPLVHLSRVWRIGLVFFIFNSYLSYQIGRIMQIRKLSYWWLLLFPVVFAIAVLIHFAKYNFLLCLVYLSFELFGLWHDDFYKEKK</sequence>
<evidence type="ECO:0000313" key="6">
    <source>
        <dbReference type="EMBL" id="TQW14482.1"/>
    </source>
</evidence>
<feature type="transmembrane region" description="Helical" evidence="1">
    <location>
        <begin position="24"/>
        <end position="44"/>
    </location>
</feature>
<keyword evidence="1" id="KW-1133">Transmembrane helix</keyword>
<evidence type="ECO:0000256" key="1">
    <source>
        <dbReference type="SAM" id="Phobius"/>
    </source>
</evidence>